<name>A0ABR6IYC3_9HYPH</name>
<accession>A0ABR6IYC3</accession>
<reference evidence="1 2" key="1">
    <citation type="submission" date="2020-08" db="EMBL/GenBank/DDBJ databases">
        <title>Genomic Encyclopedia of Type Strains, Phase IV (KMG-V): Genome sequencing to study the core and pangenomes of soil and plant-associated prokaryotes.</title>
        <authorList>
            <person name="Whitman W."/>
        </authorList>
    </citation>
    <scope>NUCLEOTIDE SEQUENCE [LARGE SCALE GENOMIC DNA]</scope>
    <source>
        <strain evidence="1 2">SEMIA 4087</strain>
    </source>
</reference>
<protein>
    <submittedName>
        <fullName evidence="1">Uncharacterized protein</fullName>
    </submittedName>
</protein>
<comment type="caution">
    <text evidence="1">The sequence shown here is derived from an EMBL/GenBank/DDBJ whole genome shotgun (WGS) entry which is preliminary data.</text>
</comment>
<sequence>MPRHSTQVNGSRSAKPNMLESAVGETDYASLARCAQYAQFTPGYVIRAIWAGLQ</sequence>
<gene>
    <name evidence="1" type="ORF">GGD56_006816</name>
</gene>
<keyword evidence="2" id="KW-1185">Reference proteome</keyword>
<evidence type="ECO:0000313" key="2">
    <source>
        <dbReference type="Proteomes" id="UP000551353"/>
    </source>
</evidence>
<evidence type="ECO:0000313" key="1">
    <source>
        <dbReference type="EMBL" id="MBB4232917.1"/>
    </source>
</evidence>
<organism evidence="1 2">
    <name type="scientific">Rhizobium mongolense</name>
    <dbReference type="NCBI Taxonomy" id="57676"/>
    <lineage>
        <taxon>Bacteria</taxon>
        <taxon>Pseudomonadati</taxon>
        <taxon>Pseudomonadota</taxon>
        <taxon>Alphaproteobacteria</taxon>
        <taxon>Hyphomicrobiales</taxon>
        <taxon>Rhizobiaceae</taxon>
        <taxon>Rhizobium/Agrobacterium group</taxon>
        <taxon>Rhizobium</taxon>
    </lineage>
</organism>
<dbReference type="RefSeq" id="WP_210309316.1">
    <property type="nucleotide sequence ID" value="NZ_JACIFX010000020.1"/>
</dbReference>
<proteinExistence type="predicted"/>
<dbReference type="Proteomes" id="UP000551353">
    <property type="component" value="Unassembled WGS sequence"/>
</dbReference>
<dbReference type="EMBL" id="JACIFX010000020">
    <property type="protein sequence ID" value="MBB4232917.1"/>
    <property type="molecule type" value="Genomic_DNA"/>
</dbReference>